<protein>
    <submittedName>
        <fullName evidence="2">Uncharacterized protein</fullName>
    </submittedName>
</protein>
<evidence type="ECO:0000313" key="3">
    <source>
        <dbReference type="Proteomes" id="UP000292082"/>
    </source>
</evidence>
<evidence type="ECO:0000313" key="2">
    <source>
        <dbReference type="EMBL" id="TBU56133.1"/>
    </source>
</evidence>
<gene>
    <name evidence="2" type="ORF">BD310DRAFT_932190</name>
</gene>
<feature type="region of interest" description="Disordered" evidence="1">
    <location>
        <begin position="1"/>
        <end position="20"/>
    </location>
</feature>
<accession>A0A4Q9PP96</accession>
<sequence length="80" mass="8502">MPSSAVGIPPKKATGNVQTAPMPTHPIVLEFFNKALGSSWPYQPSVGDRIALLDCESLFDTEPIVLPGGVRPGQEVSDKL</sequence>
<name>A0A4Q9PP96_9APHY</name>
<dbReference type="AlphaFoldDB" id="A0A4Q9PP96"/>
<reference evidence="2 3" key="1">
    <citation type="submission" date="2019-01" db="EMBL/GenBank/DDBJ databases">
        <title>Draft genome sequences of three monokaryotic isolates of the white-rot basidiomycete fungus Dichomitus squalens.</title>
        <authorList>
            <consortium name="DOE Joint Genome Institute"/>
            <person name="Lopez S.C."/>
            <person name="Andreopoulos B."/>
            <person name="Pangilinan J."/>
            <person name="Lipzen A."/>
            <person name="Riley R."/>
            <person name="Ahrendt S."/>
            <person name="Ng V."/>
            <person name="Barry K."/>
            <person name="Daum C."/>
            <person name="Grigoriev I.V."/>
            <person name="Hilden K.S."/>
            <person name="Makela M.R."/>
            <person name="de Vries R.P."/>
        </authorList>
    </citation>
    <scope>NUCLEOTIDE SEQUENCE [LARGE SCALE GENOMIC DNA]</scope>
    <source>
        <strain evidence="2 3">CBS 464.89</strain>
    </source>
</reference>
<proteinExistence type="predicted"/>
<dbReference type="Proteomes" id="UP000292082">
    <property type="component" value="Unassembled WGS sequence"/>
</dbReference>
<dbReference type="EMBL" id="ML145157">
    <property type="protein sequence ID" value="TBU56133.1"/>
    <property type="molecule type" value="Genomic_DNA"/>
</dbReference>
<evidence type="ECO:0000256" key="1">
    <source>
        <dbReference type="SAM" id="MobiDB-lite"/>
    </source>
</evidence>
<organism evidence="2 3">
    <name type="scientific">Dichomitus squalens</name>
    <dbReference type="NCBI Taxonomy" id="114155"/>
    <lineage>
        <taxon>Eukaryota</taxon>
        <taxon>Fungi</taxon>
        <taxon>Dikarya</taxon>
        <taxon>Basidiomycota</taxon>
        <taxon>Agaricomycotina</taxon>
        <taxon>Agaricomycetes</taxon>
        <taxon>Polyporales</taxon>
        <taxon>Polyporaceae</taxon>
        <taxon>Dichomitus</taxon>
    </lineage>
</organism>
<keyword evidence="3" id="KW-1185">Reference proteome</keyword>